<comment type="caution">
    <text evidence="4">The sequence shown here is derived from an EMBL/GenBank/DDBJ whole genome shotgun (WGS) entry which is preliminary data.</text>
</comment>
<dbReference type="EMBL" id="JAVRJZ010000009">
    <property type="protein sequence ID" value="KAK2718903.1"/>
    <property type="molecule type" value="Genomic_DNA"/>
</dbReference>
<dbReference type="InterPro" id="IPR036397">
    <property type="entry name" value="RNaseH_sf"/>
</dbReference>
<gene>
    <name evidence="4" type="ORF">QYM36_006047</name>
</gene>
<dbReference type="GO" id="GO:0015074">
    <property type="term" value="P:DNA integration"/>
    <property type="evidence" value="ECO:0007669"/>
    <property type="project" value="InterPro"/>
</dbReference>
<dbReference type="PANTHER" id="PTHR37984">
    <property type="entry name" value="PROTEIN CBG26694"/>
    <property type="match status" value="1"/>
</dbReference>
<name>A0AA88L506_ARTSF</name>
<protein>
    <recommendedName>
        <fullName evidence="1">RNA-directed DNA polymerase</fullName>
        <ecNumber evidence="1">2.7.7.49</ecNumber>
    </recommendedName>
</protein>
<dbReference type="InterPro" id="IPR050951">
    <property type="entry name" value="Retrovirus_Pol_polyprotein"/>
</dbReference>
<dbReference type="Pfam" id="PF17921">
    <property type="entry name" value="Integrase_H2C2"/>
    <property type="match status" value="1"/>
</dbReference>
<dbReference type="GO" id="GO:0003676">
    <property type="term" value="F:nucleic acid binding"/>
    <property type="evidence" value="ECO:0007669"/>
    <property type="project" value="InterPro"/>
</dbReference>
<dbReference type="EC" id="2.7.7.49" evidence="1"/>
<dbReference type="InterPro" id="IPR041588">
    <property type="entry name" value="Integrase_H2C2"/>
</dbReference>
<reference evidence="4" key="1">
    <citation type="submission" date="2023-07" db="EMBL/GenBank/DDBJ databases">
        <title>Chromosome-level genome assembly of Artemia franciscana.</title>
        <authorList>
            <person name="Jo E."/>
        </authorList>
    </citation>
    <scope>NUCLEOTIDE SEQUENCE</scope>
    <source>
        <tissue evidence="4">Whole body</tissue>
    </source>
</reference>
<dbReference type="Gene3D" id="3.30.420.10">
    <property type="entry name" value="Ribonuclease H-like superfamily/Ribonuclease H"/>
    <property type="match status" value="1"/>
</dbReference>
<proteinExistence type="predicted"/>
<sequence>MTRLHTAHLGMVKTKQRARSCVFWPNITADITKYISECGICQRSSDCQPKEPLMNSEIPEYPWEHVGTDLLFWEGRNYPDYYSRYIELDKQVQVDSTSSGAIITELKSQFTRHGIPRILTSDNGPQFAAHEFKKFAEQWRITHRTSSLRYPQSNGLSEKAVQTVKRLMSKALTDRLDPYLALLKYRNTPVDNLASPAQLLMSRQLRSVMPSVEHNFMSKIVPKEEYKAARQKQQEAEKETYERGTRMIKPFASGQQVWLNKTGQANERWIKATKPRANRQPNPKEPQSTPPGSKAATTAHPVQPNLKTTRSGRVIKEPARLKL</sequence>
<feature type="compositionally biased region" description="Polar residues" evidence="2">
    <location>
        <begin position="279"/>
        <end position="291"/>
    </location>
</feature>
<evidence type="ECO:0000259" key="3">
    <source>
        <dbReference type="PROSITE" id="PS50994"/>
    </source>
</evidence>
<accession>A0AA88L506</accession>
<keyword evidence="5" id="KW-1185">Reference proteome</keyword>
<dbReference type="Proteomes" id="UP001187531">
    <property type="component" value="Unassembled WGS sequence"/>
</dbReference>
<dbReference type="AlphaFoldDB" id="A0AA88L506"/>
<feature type="compositionally biased region" description="Basic and acidic residues" evidence="2">
    <location>
        <begin position="314"/>
        <end position="323"/>
    </location>
</feature>
<evidence type="ECO:0000256" key="2">
    <source>
        <dbReference type="SAM" id="MobiDB-lite"/>
    </source>
</evidence>
<dbReference type="FunFam" id="3.30.420.10:FF:000063">
    <property type="entry name" value="Retrovirus-related Pol polyprotein from transposon 297-like Protein"/>
    <property type="match status" value="1"/>
</dbReference>
<dbReference type="PROSITE" id="PS50994">
    <property type="entry name" value="INTEGRASE"/>
    <property type="match status" value="1"/>
</dbReference>
<dbReference type="PANTHER" id="PTHR37984:SF7">
    <property type="entry name" value="INTEGRASE CATALYTIC DOMAIN-CONTAINING PROTEIN"/>
    <property type="match status" value="1"/>
</dbReference>
<evidence type="ECO:0000313" key="4">
    <source>
        <dbReference type="EMBL" id="KAK2718903.1"/>
    </source>
</evidence>
<organism evidence="4 5">
    <name type="scientific">Artemia franciscana</name>
    <name type="common">Brine shrimp</name>
    <name type="synonym">Artemia sanfranciscana</name>
    <dbReference type="NCBI Taxonomy" id="6661"/>
    <lineage>
        <taxon>Eukaryota</taxon>
        <taxon>Metazoa</taxon>
        <taxon>Ecdysozoa</taxon>
        <taxon>Arthropoda</taxon>
        <taxon>Crustacea</taxon>
        <taxon>Branchiopoda</taxon>
        <taxon>Anostraca</taxon>
        <taxon>Artemiidae</taxon>
        <taxon>Artemia</taxon>
    </lineage>
</organism>
<dbReference type="Gene3D" id="1.10.340.70">
    <property type="match status" value="1"/>
</dbReference>
<dbReference type="InterPro" id="IPR001584">
    <property type="entry name" value="Integrase_cat-core"/>
</dbReference>
<evidence type="ECO:0000256" key="1">
    <source>
        <dbReference type="ARBA" id="ARBA00012493"/>
    </source>
</evidence>
<dbReference type="InterPro" id="IPR012337">
    <property type="entry name" value="RNaseH-like_sf"/>
</dbReference>
<dbReference type="GO" id="GO:0003964">
    <property type="term" value="F:RNA-directed DNA polymerase activity"/>
    <property type="evidence" value="ECO:0007669"/>
    <property type="project" value="UniProtKB-EC"/>
</dbReference>
<evidence type="ECO:0000313" key="5">
    <source>
        <dbReference type="Proteomes" id="UP001187531"/>
    </source>
</evidence>
<feature type="region of interest" description="Disordered" evidence="2">
    <location>
        <begin position="265"/>
        <end position="323"/>
    </location>
</feature>
<feature type="domain" description="Integrase catalytic" evidence="3">
    <location>
        <begin position="55"/>
        <end position="230"/>
    </location>
</feature>
<dbReference type="SUPFAM" id="SSF53098">
    <property type="entry name" value="Ribonuclease H-like"/>
    <property type="match status" value="1"/>
</dbReference>